<reference evidence="1 2" key="1">
    <citation type="journal article" date="2020" name="ISME J.">
        <title>Uncovering the hidden diversity of litter-decomposition mechanisms in mushroom-forming fungi.</title>
        <authorList>
            <person name="Floudas D."/>
            <person name="Bentzer J."/>
            <person name="Ahren D."/>
            <person name="Johansson T."/>
            <person name="Persson P."/>
            <person name="Tunlid A."/>
        </authorList>
    </citation>
    <scope>NUCLEOTIDE SEQUENCE [LARGE SCALE GENOMIC DNA]</scope>
    <source>
        <strain evidence="1 2">CBS 101986</strain>
    </source>
</reference>
<dbReference type="AlphaFoldDB" id="A0A8H5B4W4"/>
<evidence type="ECO:0000313" key="1">
    <source>
        <dbReference type="EMBL" id="KAF5316562.1"/>
    </source>
</evidence>
<protein>
    <submittedName>
        <fullName evidence="1">Uncharacterized protein</fullName>
    </submittedName>
</protein>
<dbReference type="Proteomes" id="UP000567179">
    <property type="component" value="Unassembled WGS sequence"/>
</dbReference>
<keyword evidence="2" id="KW-1185">Reference proteome</keyword>
<comment type="caution">
    <text evidence="1">The sequence shown here is derived from an EMBL/GenBank/DDBJ whole genome shotgun (WGS) entry which is preliminary data.</text>
</comment>
<gene>
    <name evidence="1" type="ORF">D9619_006282</name>
</gene>
<evidence type="ECO:0000313" key="2">
    <source>
        <dbReference type="Proteomes" id="UP000567179"/>
    </source>
</evidence>
<name>A0A8H5B4W4_9AGAR</name>
<organism evidence="1 2">
    <name type="scientific">Psilocybe cf. subviscida</name>
    <dbReference type="NCBI Taxonomy" id="2480587"/>
    <lineage>
        <taxon>Eukaryota</taxon>
        <taxon>Fungi</taxon>
        <taxon>Dikarya</taxon>
        <taxon>Basidiomycota</taxon>
        <taxon>Agaricomycotina</taxon>
        <taxon>Agaricomycetes</taxon>
        <taxon>Agaricomycetidae</taxon>
        <taxon>Agaricales</taxon>
        <taxon>Agaricineae</taxon>
        <taxon>Strophariaceae</taxon>
        <taxon>Psilocybe</taxon>
    </lineage>
</organism>
<sequence>MTIISTHKRMSNREQFDKAVYAKARKDALRLPEASRSFERFLYRKCRCSYCIEDTPRKRYLPCAWKLAEETAEPALEDIYDLSVDEACVASVSTSSPGGHACVIVSLLDIARPAKLQRKGKTKGLATSFDVVSKPRCITSGPASSDEEEFEIWEDDVYDRAKWSADDGGDNDDEWEHIEDEDRLDRPLSYASVVRKQLR</sequence>
<proteinExistence type="predicted"/>
<dbReference type="OrthoDB" id="2739946at2759"/>
<accession>A0A8H5B4W4</accession>
<dbReference type="EMBL" id="JAACJJ010000042">
    <property type="protein sequence ID" value="KAF5316562.1"/>
    <property type="molecule type" value="Genomic_DNA"/>
</dbReference>